<sequence length="136" mass="15204">MRSTEEIFYEGGPAKADLIFNLLLGLTLIGIPFAFGAIVRAIWLRFLISDRRVSVSGGWLGRDRTQVSYNQIKEIRSVSRGFGAWGDMVIVLRDGSTLEMRSLPKYKDIEAYLIKNLASLKSNGQVSDEKNARGFS</sequence>
<organism evidence="3">
    <name type="scientific">Paulinella micropora</name>
    <dbReference type="NCBI Taxonomy" id="1928728"/>
    <lineage>
        <taxon>Eukaryota</taxon>
        <taxon>Sar</taxon>
        <taxon>Rhizaria</taxon>
        <taxon>Cercozoa</taxon>
        <taxon>Imbricatea</taxon>
        <taxon>Silicofilosea</taxon>
        <taxon>Euglyphida</taxon>
        <taxon>Paulinellidae</taxon>
        <taxon>Paulinella</taxon>
    </lineage>
</organism>
<name>A0A1L5YCQ3_9EUKA</name>
<feature type="transmembrane region" description="Helical" evidence="1">
    <location>
        <begin position="18"/>
        <end position="43"/>
    </location>
</feature>
<evidence type="ECO:0000256" key="1">
    <source>
        <dbReference type="SAM" id="Phobius"/>
    </source>
</evidence>
<keyword evidence="1" id="KW-0472">Membrane</keyword>
<dbReference type="PANTHER" id="PTHR35688">
    <property type="entry name" value="NAD(P)-LINKED OXIDOREDUCTASE SUPERFAMILY PROTEIN"/>
    <property type="match status" value="1"/>
</dbReference>
<keyword evidence="1" id="KW-1133">Transmembrane helix</keyword>
<geneLocation type="plastid" evidence="3"/>
<evidence type="ECO:0000313" key="3">
    <source>
        <dbReference type="EMBL" id="APP88477.1"/>
    </source>
</evidence>
<dbReference type="EMBL" id="KX897545">
    <property type="protein sequence ID" value="APP88477.1"/>
    <property type="molecule type" value="Genomic_DNA"/>
</dbReference>
<protein>
    <submittedName>
        <fullName evidence="3">PCC 0729</fullName>
    </submittedName>
</protein>
<proteinExistence type="predicted"/>
<keyword evidence="3" id="KW-0934">Plastid</keyword>
<dbReference type="Pfam" id="PF03703">
    <property type="entry name" value="bPH_2"/>
    <property type="match status" value="1"/>
</dbReference>
<dbReference type="AlphaFoldDB" id="A0A1L5YCQ3"/>
<accession>A0A1L5YCQ3</accession>
<evidence type="ECO:0000259" key="2">
    <source>
        <dbReference type="Pfam" id="PF03703"/>
    </source>
</evidence>
<dbReference type="InterPro" id="IPR005182">
    <property type="entry name" value="YdbS-like_PH"/>
</dbReference>
<reference evidence="3" key="1">
    <citation type="journal article" date="2017" name="Protist">
        <title>Diversity of the Photosynthetic Paulinella Species, with the Description of Paulinella micropora sp. nov. and the Chromatophore Genome Sequence for strain KR01.</title>
        <authorList>
            <person name="Lhee D."/>
            <person name="Yang E.C."/>
            <person name="Kim J.I."/>
            <person name="Nakayama T."/>
            <person name="Zuccarello G."/>
            <person name="Andersen R.A."/>
            <person name="Yoon H.S."/>
        </authorList>
    </citation>
    <scope>NUCLEOTIDE SEQUENCE</scope>
    <source>
        <strain evidence="3">KR01</strain>
    </source>
</reference>
<keyword evidence="1" id="KW-0812">Transmembrane</keyword>
<feature type="domain" description="YdbS-like PH" evidence="2">
    <location>
        <begin position="42"/>
        <end position="113"/>
    </location>
</feature>
<gene>
    <name evidence="3" type="ORF">PCKR_712</name>
</gene>
<dbReference type="PANTHER" id="PTHR35688:SF2">
    <property type="entry name" value="NAD(P)-LINKED OXIDOREDUCTASE SUPERFAMILY PROTEIN"/>
    <property type="match status" value="1"/>
</dbReference>